<dbReference type="PANTHER" id="PTHR43777:SF1">
    <property type="entry name" value="MOLYBDENUM COFACTOR CYTIDYLYLTRANSFERASE"/>
    <property type="match status" value="1"/>
</dbReference>
<dbReference type="Pfam" id="PF12804">
    <property type="entry name" value="NTP_transf_3"/>
    <property type="match status" value="1"/>
</dbReference>
<keyword evidence="4" id="KW-1185">Reference proteome</keyword>
<dbReference type="InterPro" id="IPR025877">
    <property type="entry name" value="MobA-like_NTP_Trfase"/>
</dbReference>
<keyword evidence="3" id="KW-0808">Transferase</keyword>
<reference evidence="3 4" key="1">
    <citation type="submission" date="2020-08" db="EMBL/GenBank/DDBJ databases">
        <title>Genomic Encyclopedia of Type Strains, Phase IV (KMG-IV): sequencing the most valuable type-strain genomes for metagenomic binning, comparative biology and taxonomic classification.</title>
        <authorList>
            <person name="Goeker M."/>
        </authorList>
    </citation>
    <scope>NUCLEOTIDE SEQUENCE [LARGE SCALE GENOMIC DNA]</scope>
    <source>
        <strain evidence="3 4">DSM 100734</strain>
    </source>
</reference>
<protein>
    <submittedName>
        <fullName evidence="3">Molybdenum cofactor cytidylyltransferase</fullName>
        <ecNumber evidence="3">2.7.7.76</ecNumber>
    </submittedName>
</protein>
<accession>A0A7W9YAA5</accession>
<keyword evidence="1" id="KW-0460">Magnesium</keyword>
<evidence type="ECO:0000256" key="1">
    <source>
        <dbReference type="ARBA" id="ARBA00022842"/>
    </source>
</evidence>
<dbReference type="PANTHER" id="PTHR43777">
    <property type="entry name" value="MOLYBDENUM COFACTOR CYTIDYLYLTRANSFERASE"/>
    <property type="match status" value="1"/>
</dbReference>
<keyword evidence="3" id="KW-0548">Nucleotidyltransferase</keyword>
<gene>
    <name evidence="3" type="ORF">HNQ72_004671</name>
</gene>
<dbReference type="Gene3D" id="3.90.550.10">
    <property type="entry name" value="Spore Coat Polysaccharide Biosynthesis Protein SpsA, Chain A"/>
    <property type="match status" value="1"/>
</dbReference>
<evidence type="ECO:0000313" key="4">
    <source>
        <dbReference type="Proteomes" id="UP000547879"/>
    </source>
</evidence>
<evidence type="ECO:0000259" key="2">
    <source>
        <dbReference type="Pfam" id="PF12804"/>
    </source>
</evidence>
<evidence type="ECO:0000313" key="3">
    <source>
        <dbReference type="EMBL" id="MBB6164826.1"/>
    </source>
</evidence>
<dbReference type="EMBL" id="JACHEG010000006">
    <property type="protein sequence ID" value="MBB6164826.1"/>
    <property type="molecule type" value="Genomic_DNA"/>
</dbReference>
<dbReference type="GO" id="GO:0061602">
    <property type="term" value="F:molybdenum cofactor cytidylyltransferase activity"/>
    <property type="evidence" value="ECO:0007669"/>
    <property type="project" value="UniProtKB-EC"/>
</dbReference>
<dbReference type="SUPFAM" id="SSF53448">
    <property type="entry name" value="Nucleotide-diphospho-sugar transferases"/>
    <property type="match status" value="1"/>
</dbReference>
<sequence>MKTIGGLLLAAGRSSRMPEGCHKPLAEFNGVPLVRRSAETMLRSDLRSVTVVTGHRSPEIQMALNGLPVFTTYNKNFAEGMGTSLACGFRHPSLASCDGVLVMLADMPEITEAHIAELLSAFRSGQDALVRGADGEKPGHPVIVPSAICSQMKKLDGDHGGKEALQRREVPVTMINIGKAALKDIDTVQDLLAAGGELCSRGE</sequence>
<proteinExistence type="predicted"/>
<dbReference type="CDD" id="cd04182">
    <property type="entry name" value="GT_2_like_f"/>
    <property type="match status" value="1"/>
</dbReference>
<organism evidence="3 4">
    <name type="scientific">Rhizobium wenxiniae</name>
    <dbReference type="NCBI Taxonomy" id="1737357"/>
    <lineage>
        <taxon>Bacteria</taxon>
        <taxon>Pseudomonadati</taxon>
        <taxon>Pseudomonadota</taxon>
        <taxon>Alphaproteobacteria</taxon>
        <taxon>Hyphomicrobiales</taxon>
        <taxon>Rhizobiaceae</taxon>
        <taxon>Rhizobium/Agrobacterium group</taxon>
        <taxon>Rhizobium</taxon>
    </lineage>
</organism>
<dbReference type="RefSeq" id="WP_183995577.1">
    <property type="nucleotide sequence ID" value="NZ_BMHW01000005.1"/>
</dbReference>
<dbReference type="Proteomes" id="UP000547879">
    <property type="component" value="Unassembled WGS sequence"/>
</dbReference>
<feature type="domain" description="MobA-like NTP transferase" evidence="2">
    <location>
        <begin position="6"/>
        <end position="168"/>
    </location>
</feature>
<dbReference type="InterPro" id="IPR029044">
    <property type="entry name" value="Nucleotide-diphossugar_trans"/>
</dbReference>
<name>A0A7W9YAA5_9HYPH</name>
<comment type="caution">
    <text evidence="3">The sequence shown here is derived from an EMBL/GenBank/DDBJ whole genome shotgun (WGS) entry which is preliminary data.</text>
</comment>
<dbReference type="AlphaFoldDB" id="A0A7W9YAA5"/>
<dbReference type="EC" id="2.7.7.76" evidence="3"/>